<evidence type="ECO:0000259" key="2">
    <source>
        <dbReference type="Pfam" id="PF00496"/>
    </source>
</evidence>
<dbReference type="Gene3D" id="3.10.105.10">
    <property type="entry name" value="Dipeptide-binding Protein, Domain 3"/>
    <property type="match status" value="1"/>
</dbReference>
<dbReference type="Gene3D" id="3.40.190.10">
    <property type="entry name" value="Periplasmic binding protein-like II"/>
    <property type="match status" value="1"/>
</dbReference>
<dbReference type="CDD" id="cd00995">
    <property type="entry name" value="PBP2_NikA_DppA_OppA_like"/>
    <property type="match status" value="1"/>
</dbReference>
<reference evidence="4" key="1">
    <citation type="journal article" date="2019" name="Int. J. Syst. Evol. Microbiol.">
        <title>The Global Catalogue of Microorganisms (GCM) 10K type strain sequencing project: providing services to taxonomists for standard genome sequencing and annotation.</title>
        <authorList>
            <consortium name="The Broad Institute Genomics Platform"/>
            <consortium name="The Broad Institute Genome Sequencing Center for Infectious Disease"/>
            <person name="Wu L."/>
            <person name="Ma J."/>
        </authorList>
    </citation>
    <scope>NUCLEOTIDE SEQUENCE [LARGE SCALE GENOMIC DNA]</scope>
    <source>
        <strain evidence="4">KACC 13778</strain>
    </source>
</reference>
<protein>
    <submittedName>
        <fullName evidence="3">ABC transporter substrate-binding protein</fullName>
    </submittedName>
</protein>
<dbReference type="Proteomes" id="UP001595956">
    <property type="component" value="Unassembled WGS sequence"/>
</dbReference>
<accession>A0ABW0N641</accession>
<dbReference type="Gene3D" id="3.90.76.10">
    <property type="entry name" value="Dipeptide-binding Protein, Domain 1"/>
    <property type="match status" value="1"/>
</dbReference>
<dbReference type="InterPro" id="IPR000914">
    <property type="entry name" value="SBP_5_dom"/>
</dbReference>
<feature type="signal peptide" evidence="1">
    <location>
        <begin position="1"/>
        <end position="21"/>
    </location>
</feature>
<organism evidence="3 4">
    <name type="scientific">Nocardioides caricicola</name>
    <dbReference type="NCBI Taxonomy" id="634770"/>
    <lineage>
        <taxon>Bacteria</taxon>
        <taxon>Bacillati</taxon>
        <taxon>Actinomycetota</taxon>
        <taxon>Actinomycetes</taxon>
        <taxon>Propionibacteriales</taxon>
        <taxon>Nocardioidaceae</taxon>
        <taxon>Nocardioides</taxon>
    </lineage>
</organism>
<gene>
    <name evidence="3" type="ORF">ACFPKY_19560</name>
</gene>
<dbReference type="Pfam" id="PF00496">
    <property type="entry name" value="SBP_bac_5"/>
    <property type="match status" value="1"/>
</dbReference>
<keyword evidence="4" id="KW-1185">Reference proteome</keyword>
<dbReference type="EMBL" id="JBHSMD010000006">
    <property type="protein sequence ID" value="MFC5495318.1"/>
    <property type="molecule type" value="Genomic_DNA"/>
</dbReference>
<feature type="domain" description="Solute-binding protein family 5" evidence="2">
    <location>
        <begin position="86"/>
        <end position="428"/>
    </location>
</feature>
<comment type="caution">
    <text evidence="3">The sequence shown here is derived from an EMBL/GenBank/DDBJ whole genome shotgun (WGS) entry which is preliminary data.</text>
</comment>
<dbReference type="InterPro" id="IPR039424">
    <property type="entry name" value="SBP_5"/>
</dbReference>
<feature type="chain" id="PRO_5047068237" evidence="1">
    <location>
        <begin position="22"/>
        <end position="519"/>
    </location>
</feature>
<dbReference type="InterPro" id="IPR030678">
    <property type="entry name" value="Peptide/Ni-bd"/>
</dbReference>
<dbReference type="RefSeq" id="WP_345173330.1">
    <property type="nucleotide sequence ID" value="NZ_BAABFQ010000005.1"/>
</dbReference>
<evidence type="ECO:0000313" key="3">
    <source>
        <dbReference type="EMBL" id="MFC5495318.1"/>
    </source>
</evidence>
<keyword evidence="1" id="KW-0732">Signal</keyword>
<dbReference type="SUPFAM" id="SSF53850">
    <property type="entry name" value="Periplasmic binding protein-like II"/>
    <property type="match status" value="1"/>
</dbReference>
<dbReference type="PIRSF" id="PIRSF002741">
    <property type="entry name" value="MppA"/>
    <property type="match status" value="1"/>
</dbReference>
<evidence type="ECO:0000313" key="4">
    <source>
        <dbReference type="Proteomes" id="UP001595956"/>
    </source>
</evidence>
<sequence length="519" mass="53034">MKLTVLGRSAAVLCVTAAFLAACGGDSDSDPTGDSDSQYVDGGTFTMSLAGDPGKLDPQSSASSQLFAVNQLAYDTLFFVDGESGEIGPQLAKEWTVDGTTVNVTLNEGVTCSDGSPLTATTVADNLAYVGDPKNKSPYLGTFVPAGATAEADDAAGTVTITLAAPAPFVLNGLASLPIVCDAGMKDRASLADSTLGSGPYELTEAAPGDHYTYQIRDGYTWGPDGATTAEEGMPDTVVMKIVENEGTAANLLLSGDINAAMIQGPDAKRLDAQGLFHTETEAMVGEQWYNHNEGHETSDAEVRMALTQALDFTELASVSTAGEGHLATTFASLAPASCPGDSISGALPAQDVDAASAVLDGKKFTFLYSSAAGAAVSAAAELAVQQWEAAGAEVTAKGVDETALQGAIFGTGDWDIAWVPLNVSSPDQLVPFLSGPGMADGGTNFSGIDNADYAAGVEAANAMNGTEGCDTWLEAESALVAAADIIPFANNVVKTFGNGAEFEYPGTFAPTSIRMLAE</sequence>
<evidence type="ECO:0000256" key="1">
    <source>
        <dbReference type="SAM" id="SignalP"/>
    </source>
</evidence>
<dbReference type="PANTHER" id="PTHR30290">
    <property type="entry name" value="PERIPLASMIC BINDING COMPONENT OF ABC TRANSPORTER"/>
    <property type="match status" value="1"/>
</dbReference>
<proteinExistence type="predicted"/>
<dbReference type="PROSITE" id="PS51257">
    <property type="entry name" value="PROKAR_LIPOPROTEIN"/>
    <property type="match status" value="1"/>
</dbReference>
<name>A0ABW0N641_9ACTN</name>